<evidence type="ECO:0000313" key="2">
    <source>
        <dbReference type="EMBL" id="KAF2107694.1"/>
    </source>
</evidence>
<gene>
    <name evidence="2" type="ORF">BDV96DRAFT_505594</name>
</gene>
<dbReference type="AlphaFoldDB" id="A0A6A5YLW2"/>
<dbReference type="InterPro" id="IPR010730">
    <property type="entry name" value="HET"/>
</dbReference>
<name>A0A6A5YLW2_9PLEO</name>
<dbReference type="PANTHER" id="PTHR33112:SF12">
    <property type="entry name" value="HETEROKARYON INCOMPATIBILITY DOMAIN-CONTAINING PROTEIN"/>
    <property type="match status" value="1"/>
</dbReference>
<evidence type="ECO:0000313" key="3">
    <source>
        <dbReference type="Proteomes" id="UP000799770"/>
    </source>
</evidence>
<dbReference type="PANTHER" id="PTHR33112">
    <property type="entry name" value="DOMAIN PROTEIN, PUTATIVE-RELATED"/>
    <property type="match status" value="1"/>
</dbReference>
<reference evidence="2" key="1">
    <citation type="journal article" date="2020" name="Stud. Mycol.">
        <title>101 Dothideomycetes genomes: a test case for predicting lifestyles and emergence of pathogens.</title>
        <authorList>
            <person name="Haridas S."/>
            <person name="Albert R."/>
            <person name="Binder M."/>
            <person name="Bloem J."/>
            <person name="Labutti K."/>
            <person name="Salamov A."/>
            <person name="Andreopoulos B."/>
            <person name="Baker S."/>
            <person name="Barry K."/>
            <person name="Bills G."/>
            <person name="Bluhm B."/>
            <person name="Cannon C."/>
            <person name="Castanera R."/>
            <person name="Culley D."/>
            <person name="Daum C."/>
            <person name="Ezra D."/>
            <person name="Gonzalez J."/>
            <person name="Henrissat B."/>
            <person name="Kuo A."/>
            <person name="Liang C."/>
            <person name="Lipzen A."/>
            <person name="Lutzoni F."/>
            <person name="Magnuson J."/>
            <person name="Mondo S."/>
            <person name="Nolan M."/>
            <person name="Ohm R."/>
            <person name="Pangilinan J."/>
            <person name="Park H.-J."/>
            <person name="Ramirez L."/>
            <person name="Alfaro M."/>
            <person name="Sun H."/>
            <person name="Tritt A."/>
            <person name="Yoshinaga Y."/>
            <person name="Zwiers L.-H."/>
            <person name="Turgeon B."/>
            <person name="Goodwin S."/>
            <person name="Spatafora J."/>
            <person name="Crous P."/>
            <person name="Grigoriev I."/>
        </authorList>
    </citation>
    <scope>NUCLEOTIDE SEQUENCE</scope>
    <source>
        <strain evidence="2">CBS 627.86</strain>
    </source>
</reference>
<evidence type="ECO:0000259" key="1">
    <source>
        <dbReference type="Pfam" id="PF06985"/>
    </source>
</evidence>
<dbReference type="Pfam" id="PF06985">
    <property type="entry name" value="HET"/>
    <property type="match status" value="1"/>
</dbReference>
<keyword evidence="3" id="KW-1185">Reference proteome</keyword>
<dbReference type="OrthoDB" id="5135333at2759"/>
<protein>
    <submittedName>
        <fullName evidence="2">Heterokaryon incompatibility</fullName>
    </submittedName>
</protein>
<dbReference type="Proteomes" id="UP000799770">
    <property type="component" value="Unassembled WGS sequence"/>
</dbReference>
<feature type="non-terminal residue" evidence="2">
    <location>
        <position position="152"/>
    </location>
</feature>
<proteinExistence type="predicted"/>
<dbReference type="EMBL" id="ML977352">
    <property type="protein sequence ID" value="KAF2107694.1"/>
    <property type="molecule type" value="Genomic_DNA"/>
</dbReference>
<organism evidence="2 3">
    <name type="scientific">Lophiotrema nucula</name>
    <dbReference type="NCBI Taxonomy" id="690887"/>
    <lineage>
        <taxon>Eukaryota</taxon>
        <taxon>Fungi</taxon>
        <taxon>Dikarya</taxon>
        <taxon>Ascomycota</taxon>
        <taxon>Pezizomycotina</taxon>
        <taxon>Dothideomycetes</taxon>
        <taxon>Pleosporomycetidae</taxon>
        <taxon>Pleosporales</taxon>
        <taxon>Lophiotremataceae</taxon>
        <taxon>Lophiotrema</taxon>
    </lineage>
</organism>
<feature type="domain" description="Heterokaryon incompatibility" evidence="1">
    <location>
        <begin position="10"/>
        <end position="152"/>
    </location>
</feature>
<accession>A0A6A5YLW2</accession>
<sequence>MPTQYQVQDYVALSYTWGKIDPLTLNEENMDELAEEGALDRSESRLPETIRDAIRLCGMIQQRYLWVDSLCIVQDTRDKHDQIRQMDRIYRHAVLTVIAAAGGDGNAGLPGVSNARQTKQKIINMKGMTLANVLPHLEHSLAHSVWQGRGWT</sequence>